<name>A0A4R3KM39_9BACI</name>
<feature type="domain" description="Glycine cleavage system P-protein N-terminal" evidence="5">
    <location>
        <begin position="4"/>
        <end position="442"/>
    </location>
</feature>
<comment type="function">
    <text evidence="1 4">The glycine cleavage system catalyzes the degradation of glycine. The P protein binds the alpha-amino group of glycine through its pyridoxal phosphate cofactor; CO(2) is released and the remaining methylamine moiety is then transferred to the lipoamide cofactor of the H protein.</text>
</comment>
<comment type="caution">
    <text evidence="6">The sequence shown here is derived from an EMBL/GenBank/DDBJ whole genome shotgun (WGS) entry which is preliminary data.</text>
</comment>
<sequence>MKFRYIPNTGQDQQEMLTAIGIKSVGELFADIPETVRFKGHLNIPKAMSELEVTRHMQQLANKNKTLNEYTNFLGAGVYHHFIPSVVNHVISRSEFYTAYTPYQPEISQGELQAIFEFQTLIAELTGMEAANSSMYDGATSLAEAAAMAAGSTRRNKIVVSHAVHPESREVLKTTAKGHHLDIVEVGIKEGLTNLEELRHVIDEQTAAVIVQYPNFFGLIEDLYSIEKITHEKKVLFIVSANPMALPILKSPGEYHADIVVGDNQPMGIPVSYGGPHVGFFATTNKLIRKMPGRIVGQTVDDEGNRGFVLTLQAREQHIRREKATSNICSNQALMALASAVYMNAMGKQGIQEVAKQNLQKAHYAYQVLTSVKGIEPLFKGPFFNEFTIKLTKPVSEVNQELLKYGIIGGYDLSSAYPNLKNAMLIAVTEMNTKEQIDELAARLEGLL</sequence>
<dbReference type="CDD" id="cd00613">
    <property type="entry name" value="GDC-P"/>
    <property type="match status" value="1"/>
</dbReference>
<dbReference type="EC" id="1.4.4.2" evidence="4"/>
<dbReference type="Gene3D" id="3.40.640.10">
    <property type="entry name" value="Type I PLP-dependent aspartate aminotransferase-like (Major domain)"/>
    <property type="match status" value="1"/>
</dbReference>
<dbReference type="InterPro" id="IPR020581">
    <property type="entry name" value="GDC_P"/>
</dbReference>
<dbReference type="Pfam" id="PF02347">
    <property type="entry name" value="GDC-P"/>
    <property type="match status" value="1"/>
</dbReference>
<dbReference type="OrthoDB" id="9771867at2"/>
<dbReference type="InterPro" id="IPR023010">
    <property type="entry name" value="GcvPA"/>
</dbReference>
<evidence type="ECO:0000256" key="1">
    <source>
        <dbReference type="ARBA" id="ARBA00003788"/>
    </source>
</evidence>
<evidence type="ECO:0000256" key="2">
    <source>
        <dbReference type="ARBA" id="ARBA00023002"/>
    </source>
</evidence>
<keyword evidence="2 4" id="KW-0560">Oxidoreductase</keyword>
<protein>
    <recommendedName>
        <fullName evidence="4">Probable glycine dehydrogenase (decarboxylating) subunit 1</fullName>
        <ecNumber evidence="4">1.4.4.2</ecNumber>
    </recommendedName>
    <alternativeName>
        <fullName evidence="4">Glycine cleavage system P-protein subunit 1</fullName>
    </alternativeName>
    <alternativeName>
        <fullName evidence="4">Glycine decarboxylase subunit 1</fullName>
    </alternativeName>
    <alternativeName>
        <fullName evidence="4">Glycine dehydrogenase (aminomethyl-transferring) subunit 1</fullName>
    </alternativeName>
</protein>
<accession>A0A4R3KM39</accession>
<dbReference type="PIRSF" id="PIRSF006815">
    <property type="entry name" value="GcvPA"/>
    <property type="match status" value="1"/>
</dbReference>
<evidence type="ECO:0000259" key="5">
    <source>
        <dbReference type="Pfam" id="PF02347"/>
    </source>
</evidence>
<dbReference type="HAMAP" id="MF_00712">
    <property type="entry name" value="GcvPA"/>
    <property type="match status" value="1"/>
</dbReference>
<dbReference type="InterPro" id="IPR049315">
    <property type="entry name" value="GDC-P_N"/>
</dbReference>
<comment type="subunit">
    <text evidence="4">The glycine cleavage system is composed of four proteins: P, T, L and H. In this organism, the P 'protein' is a heterodimer of two subunits.</text>
</comment>
<dbReference type="InterPro" id="IPR015421">
    <property type="entry name" value="PyrdxlP-dep_Trfase_major"/>
</dbReference>
<gene>
    <name evidence="4" type="primary">gcvPA</name>
    <name evidence="6" type="ORF">EDD72_10238</name>
</gene>
<dbReference type="AlphaFoldDB" id="A0A4R3KM39"/>
<evidence type="ECO:0000313" key="7">
    <source>
        <dbReference type="Proteomes" id="UP000295788"/>
    </source>
</evidence>
<dbReference type="Gene3D" id="3.90.1150.10">
    <property type="entry name" value="Aspartate Aminotransferase, domain 1"/>
    <property type="match status" value="1"/>
</dbReference>
<dbReference type="InterPro" id="IPR015422">
    <property type="entry name" value="PyrdxlP-dep_Trfase_small"/>
</dbReference>
<comment type="similarity">
    <text evidence="4">Belongs to the GcvP family. N-terminal subunit subfamily.</text>
</comment>
<dbReference type="InterPro" id="IPR015424">
    <property type="entry name" value="PyrdxlP-dep_Trfase"/>
</dbReference>
<evidence type="ECO:0000256" key="4">
    <source>
        <dbReference type="HAMAP-Rule" id="MF_00712"/>
    </source>
</evidence>
<evidence type="ECO:0000313" key="6">
    <source>
        <dbReference type="EMBL" id="TCS83998.1"/>
    </source>
</evidence>
<keyword evidence="7" id="KW-1185">Reference proteome</keyword>
<dbReference type="SUPFAM" id="SSF53383">
    <property type="entry name" value="PLP-dependent transferases"/>
    <property type="match status" value="1"/>
</dbReference>
<dbReference type="NCBIfam" id="NF001696">
    <property type="entry name" value="PRK00451.1"/>
    <property type="match status" value="1"/>
</dbReference>
<dbReference type="GO" id="GO:0004375">
    <property type="term" value="F:glycine dehydrogenase (decarboxylating) activity"/>
    <property type="evidence" value="ECO:0007669"/>
    <property type="project" value="UniProtKB-EC"/>
</dbReference>
<evidence type="ECO:0000256" key="3">
    <source>
        <dbReference type="ARBA" id="ARBA00049026"/>
    </source>
</evidence>
<dbReference type="RefSeq" id="WP_132766862.1">
    <property type="nucleotide sequence ID" value="NZ_SMAB01000002.1"/>
</dbReference>
<dbReference type="PANTHER" id="PTHR42806">
    <property type="entry name" value="GLYCINE CLEAVAGE SYSTEM P-PROTEIN"/>
    <property type="match status" value="1"/>
</dbReference>
<reference evidence="6 7" key="1">
    <citation type="submission" date="2019-03" db="EMBL/GenBank/DDBJ databases">
        <title>Genomic Encyclopedia of Type Strains, Phase IV (KMG-IV): sequencing the most valuable type-strain genomes for metagenomic binning, comparative biology and taxonomic classification.</title>
        <authorList>
            <person name="Goeker M."/>
        </authorList>
    </citation>
    <scope>NUCLEOTIDE SEQUENCE [LARGE SCALE GENOMIC DNA]</scope>
    <source>
        <strain evidence="6 7">DSM 23802</strain>
    </source>
</reference>
<proteinExistence type="inferred from homology"/>
<dbReference type="Proteomes" id="UP000295788">
    <property type="component" value="Unassembled WGS sequence"/>
</dbReference>
<dbReference type="GO" id="GO:0019464">
    <property type="term" value="P:glycine decarboxylation via glycine cleavage system"/>
    <property type="evidence" value="ECO:0007669"/>
    <property type="project" value="UniProtKB-UniRule"/>
</dbReference>
<comment type="catalytic activity">
    <reaction evidence="3 4">
        <text>N(6)-[(R)-lipoyl]-L-lysyl-[glycine-cleavage complex H protein] + glycine + H(+) = N(6)-[(R)-S(8)-aminomethyldihydrolipoyl]-L-lysyl-[glycine-cleavage complex H protein] + CO2</text>
        <dbReference type="Rhea" id="RHEA:24304"/>
        <dbReference type="Rhea" id="RHEA-COMP:10494"/>
        <dbReference type="Rhea" id="RHEA-COMP:10495"/>
        <dbReference type="ChEBI" id="CHEBI:15378"/>
        <dbReference type="ChEBI" id="CHEBI:16526"/>
        <dbReference type="ChEBI" id="CHEBI:57305"/>
        <dbReference type="ChEBI" id="CHEBI:83099"/>
        <dbReference type="ChEBI" id="CHEBI:83143"/>
        <dbReference type="EC" id="1.4.4.2"/>
    </reaction>
</comment>
<dbReference type="GO" id="GO:0009116">
    <property type="term" value="P:nucleoside metabolic process"/>
    <property type="evidence" value="ECO:0007669"/>
    <property type="project" value="InterPro"/>
</dbReference>
<organism evidence="6 7">
    <name type="scientific">Tepidibacillus fermentans</name>
    <dbReference type="NCBI Taxonomy" id="1281767"/>
    <lineage>
        <taxon>Bacteria</taxon>
        <taxon>Bacillati</taxon>
        <taxon>Bacillota</taxon>
        <taxon>Bacilli</taxon>
        <taxon>Bacillales</taxon>
        <taxon>Bacillaceae</taxon>
        <taxon>Tepidibacillus</taxon>
    </lineage>
</organism>
<dbReference type="EMBL" id="SMAB01000002">
    <property type="protein sequence ID" value="TCS83998.1"/>
    <property type="molecule type" value="Genomic_DNA"/>
</dbReference>
<dbReference type="PANTHER" id="PTHR42806:SF1">
    <property type="entry name" value="GLYCINE DEHYDROGENASE (DECARBOXYLATING)"/>
    <property type="match status" value="1"/>
</dbReference>